<dbReference type="EMBL" id="LAZR01010498">
    <property type="protein sequence ID" value="KKM66594.1"/>
    <property type="molecule type" value="Genomic_DNA"/>
</dbReference>
<evidence type="ECO:0000313" key="2">
    <source>
        <dbReference type="EMBL" id="KKM66594.1"/>
    </source>
</evidence>
<dbReference type="SUPFAM" id="SSF46785">
    <property type="entry name" value="Winged helix' DNA-binding domain"/>
    <property type="match status" value="1"/>
</dbReference>
<reference evidence="2" key="1">
    <citation type="journal article" date="2015" name="Nature">
        <title>Complex archaea that bridge the gap between prokaryotes and eukaryotes.</title>
        <authorList>
            <person name="Spang A."/>
            <person name="Saw J.H."/>
            <person name="Jorgensen S.L."/>
            <person name="Zaremba-Niedzwiedzka K."/>
            <person name="Martijn J."/>
            <person name="Lind A.E."/>
            <person name="van Eijk R."/>
            <person name="Schleper C."/>
            <person name="Guy L."/>
            <person name="Ettema T.J."/>
        </authorList>
    </citation>
    <scope>NUCLEOTIDE SEQUENCE</scope>
</reference>
<organism evidence="2">
    <name type="scientific">marine sediment metagenome</name>
    <dbReference type="NCBI Taxonomy" id="412755"/>
    <lineage>
        <taxon>unclassified sequences</taxon>
        <taxon>metagenomes</taxon>
        <taxon>ecological metagenomes</taxon>
    </lineage>
</organism>
<dbReference type="GO" id="GO:0006508">
    <property type="term" value="P:proteolysis"/>
    <property type="evidence" value="ECO:0007669"/>
    <property type="project" value="InterPro"/>
</dbReference>
<accession>A0A0F9J9W6</accession>
<sequence>MSTDYTPRQGQFLAFIYYYTKLNGRPPAERYMARYFDISPPAVHQMVVTLERRGLIERIPGRSRSIRLLLPREDLPDLE</sequence>
<dbReference type="Gene3D" id="1.10.10.10">
    <property type="entry name" value="Winged helix-like DNA-binding domain superfamily/Winged helix DNA-binding domain"/>
    <property type="match status" value="1"/>
</dbReference>
<proteinExistence type="predicted"/>
<evidence type="ECO:0000259" key="1">
    <source>
        <dbReference type="Pfam" id="PF01726"/>
    </source>
</evidence>
<comment type="caution">
    <text evidence="2">The sequence shown here is derived from an EMBL/GenBank/DDBJ whole genome shotgun (WGS) entry which is preliminary data.</text>
</comment>
<dbReference type="AlphaFoldDB" id="A0A0F9J9W6"/>
<dbReference type="Pfam" id="PF01726">
    <property type="entry name" value="LexA_DNA_bind"/>
    <property type="match status" value="1"/>
</dbReference>
<protein>
    <recommendedName>
        <fullName evidence="1">LexA repressor DNA-binding domain-containing protein</fullName>
    </recommendedName>
</protein>
<dbReference type="InterPro" id="IPR006199">
    <property type="entry name" value="LexA_DNA-bd_dom"/>
</dbReference>
<gene>
    <name evidence="2" type="ORF">LCGC14_1479660</name>
</gene>
<dbReference type="InterPro" id="IPR036388">
    <property type="entry name" value="WH-like_DNA-bd_sf"/>
</dbReference>
<dbReference type="InterPro" id="IPR036390">
    <property type="entry name" value="WH_DNA-bd_sf"/>
</dbReference>
<feature type="domain" description="LexA repressor DNA-binding" evidence="1">
    <location>
        <begin position="4"/>
        <end position="64"/>
    </location>
</feature>
<name>A0A0F9J9W6_9ZZZZ</name>
<dbReference type="GO" id="GO:0004252">
    <property type="term" value="F:serine-type endopeptidase activity"/>
    <property type="evidence" value="ECO:0007669"/>
    <property type="project" value="InterPro"/>
</dbReference>